<sequence length="520" mass="58336">MDIKSKVNDVQNALKRAKQKMSSLQNELLEREAFHESEEEPRPTEIKGSLVDIYGANPQVNVELKQRLPSPIRPHCSDTTAPLRTPTPKASLGTLSATASADPGRGSKVTELLPRSKKEPEEVPFSQPDPGAGDPAGRMEEHQQHDQIFLSEGCSTSGVEIQDKGRDELGAVPVYRCHFTSKEHGDLAAVSGVQEVQCNAKASSAFNSAKQLDEERNIAFLLKELDTLRDLNKQLRDELAVKERALESRMADAELRESQLEARACEKAGALVEEIYKAQRERDQALMARLRLANEERDEALLRAKRLQQAATGLENINPEESDTDLEELLNRINSADSALGIERTGAVIVDRLRKMRDRKRRITAEEMNAVIEERDAALARCQRLERDLHQVREQSRASANSARHLTAENNQERAWKEALDVVRMERDRAVEQSRRLEQEMQTLRTSCSSQQPPCREAPANKPPEPALNCSSPQPPASLAPQNTQLLEQLRLLAAELRSSEDQLRRSQEAECEAKERVQK</sequence>
<evidence type="ECO:0000313" key="4">
    <source>
        <dbReference type="Proteomes" id="UP000261540"/>
    </source>
</evidence>
<feature type="compositionally biased region" description="Polar residues" evidence="2">
    <location>
        <begin position="441"/>
        <end position="453"/>
    </location>
</feature>
<feature type="coiled-coil region" evidence="1">
    <location>
        <begin position="368"/>
        <end position="395"/>
    </location>
</feature>
<proteinExistence type="predicted"/>
<name>A0A3B3T3P6_9TELE</name>
<reference evidence="3" key="1">
    <citation type="submission" date="2025-08" db="UniProtKB">
        <authorList>
            <consortium name="Ensembl"/>
        </authorList>
    </citation>
    <scope>IDENTIFICATION</scope>
</reference>
<dbReference type="STRING" id="1676925.ENSPKIP00000036951"/>
<feature type="region of interest" description="Disordered" evidence="2">
    <location>
        <begin position="499"/>
        <end position="520"/>
    </location>
</feature>
<dbReference type="PANTHER" id="PTHR22089">
    <property type="entry name" value="MIRROR-IMAGE POLYDACTYLY GENE 1 PROTEIN"/>
    <property type="match status" value="1"/>
</dbReference>
<evidence type="ECO:0000313" key="3">
    <source>
        <dbReference type="Ensembl" id="ENSPKIP00000036951.1"/>
    </source>
</evidence>
<dbReference type="Ensembl" id="ENSPKIT00000017905.1">
    <property type="protein sequence ID" value="ENSPKIP00000036951.1"/>
    <property type="gene ID" value="ENSPKIG00000015332.1"/>
</dbReference>
<dbReference type="Proteomes" id="UP000261540">
    <property type="component" value="Unplaced"/>
</dbReference>
<feature type="region of interest" description="Disordered" evidence="2">
    <location>
        <begin position="66"/>
        <end position="144"/>
    </location>
</feature>
<dbReference type="PANTHER" id="PTHR22089:SF2">
    <property type="entry name" value="MIRROR-IMAGE POLYDACTYLY GENE 1 PROTEIN"/>
    <property type="match status" value="1"/>
</dbReference>
<keyword evidence="1" id="KW-0175">Coiled coil</keyword>
<keyword evidence="4" id="KW-1185">Reference proteome</keyword>
<feature type="coiled-coil region" evidence="1">
    <location>
        <begin position="218"/>
        <end position="263"/>
    </location>
</feature>
<accession>A0A3B3T3P6</accession>
<feature type="region of interest" description="Disordered" evidence="2">
    <location>
        <begin position="441"/>
        <end position="482"/>
    </location>
</feature>
<dbReference type="AlphaFoldDB" id="A0A3B3T3P6"/>
<feature type="compositionally biased region" description="Low complexity" evidence="2">
    <location>
        <begin position="90"/>
        <end position="101"/>
    </location>
</feature>
<reference evidence="3" key="2">
    <citation type="submission" date="2025-09" db="UniProtKB">
        <authorList>
            <consortium name="Ensembl"/>
        </authorList>
    </citation>
    <scope>IDENTIFICATION</scope>
</reference>
<evidence type="ECO:0000256" key="2">
    <source>
        <dbReference type="SAM" id="MobiDB-lite"/>
    </source>
</evidence>
<dbReference type="GeneTree" id="ENSGT00390000017800"/>
<protein>
    <submittedName>
        <fullName evidence="3">Mirror-image polydactyly 1</fullName>
    </submittedName>
</protein>
<organism evidence="3 4">
    <name type="scientific">Paramormyrops kingsleyae</name>
    <dbReference type="NCBI Taxonomy" id="1676925"/>
    <lineage>
        <taxon>Eukaryota</taxon>
        <taxon>Metazoa</taxon>
        <taxon>Chordata</taxon>
        <taxon>Craniata</taxon>
        <taxon>Vertebrata</taxon>
        <taxon>Euteleostomi</taxon>
        <taxon>Actinopterygii</taxon>
        <taxon>Neopterygii</taxon>
        <taxon>Teleostei</taxon>
        <taxon>Osteoglossocephala</taxon>
        <taxon>Osteoglossomorpha</taxon>
        <taxon>Osteoglossiformes</taxon>
        <taxon>Mormyridae</taxon>
        <taxon>Paramormyrops</taxon>
    </lineage>
</organism>
<dbReference type="InterPro" id="IPR026175">
    <property type="entry name" value="MIPOL1"/>
</dbReference>
<evidence type="ECO:0000256" key="1">
    <source>
        <dbReference type="SAM" id="Coils"/>
    </source>
</evidence>